<dbReference type="PANTHER" id="PTHR33484:SF12">
    <property type="entry name" value="AP2_ERF DOMAIN-CONTAINING PROTEIN"/>
    <property type="match status" value="1"/>
</dbReference>
<comment type="caution">
    <text evidence="1">The sequence shown here is derived from an EMBL/GenBank/DDBJ whole genome shotgun (WGS) entry which is preliminary data.</text>
</comment>
<evidence type="ECO:0000313" key="2">
    <source>
        <dbReference type="Proteomes" id="UP000593562"/>
    </source>
</evidence>
<protein>
    <submittedName>
        <fullName evidence="1">Uncharacterized protein</fullName>
    </submittedName>
</protein>
<dbReference type="EMBL" id="JAAARO010000014">
    <property type="protein sequence ID" value="KAF5737014.1"/>
    <property type="molecule type" value="Genomic_DNA"/>
</dbReference>
<accession>A0A7J7CSJ8</accession>
<dbReference type="InParanoid" id="A0A7J7CSJ8"/>
<evidence type="ECO:0000313" key="1">
    <source>
        <dbReference type="EMBL" id="KAF5737014.1"/>
    </source>
</evidence>
<gene>
    <name evidence="1" type="ORF">HS088_TW14G01170</name>
</gene>
<dbReference type="AlphaFoldDB" id="A0A7J7CSJ8"/>
<dbReference type="PANTHER" id="PTHR33484">
    <property type="entry name" value="BNAC07G33360D PROTEIN"/>
    <property type="match status" value="1"/>
</dbReference>
<reference evidence="1 2" key="1">
    <citation type="journal article" date="2020" name="Nat. Commun.">
        <title>Genome of Tripterygium wilfordii and identification of cytochrome P450 involved in triptolide biosynthesis.</title>
        <authorList>
            <person name="Tu L."/>
            <person name="Su P."/>
            <person name="Zhang Z."/>
            <person name="Gao L."/>
            <person name="Wang J."/>
            <person name="Hu T."/>
            <person name="Zhou J."/>
            <person name="Zhang Y."/>
            <person name="Zhao Y."/>
            <person name="Liu Y."/>
            <person name="Song Y."/>
            <person name="Tong Y."/>
            <person name="Lu Y."/>
            <person name="Yang J."/>
            <person name="Xu C."/>
            <person name="Jia M."/>
            <person name="Peters R.J."/>
            <person name="Huang L."/>
            <person name="Gao W."/>
        </authorList>
    </citation>
    <scope>NUCLEOTIDE SEQUENCE [LARGE SCALE GENOMIC DNA]</scope>
    <source>
        <strain evidence="2">cv. XIE 37</strain>
        <tissue evidence="1">Leaf</tissue>
    </source>
</reference>
<keyword evidence="2" id="KW-1185">Reference proteome</keyword>
<organism evidence="1 2">
    <name type="scientific">Tripterygium wilfordii</name>
    <name type="common">Thunder God vine</name>
    <dbReference type="NCBI Taxonomy" id="458696"/>
    <lineage>
        <taxon>Eukaryota</taxon>
        <taxon>Viridiplantae</taxon>
        <taxon>Streptophyta</taxon>
        <taxon>Embryophyta</taxon>
        <taxon>Tracheophyta</taxon>
        <taxon>Spermatophyta</taxon>
        <taxon>Magnoliopsida</taxon>
        <taxon>eudicotyledons</taxon>
        <taxon>Gunneridae</taxon>
        <taxon>Pentapetalae</taxon>
        <taxon>rosids</taxon>
        <taxon>fabids</taxon>
        <taxon>Celastrales</taxon>
        <taxon>Celastraceae</taxon>
        <taxon>Tripterygium</taxon>
    </lineage>
</organism>
<dbReference type="Proteomes" id="UP000593562">
    <property type="component" value="Unassembled WGS sequence"/>
</dbReference>
<sequence>MTNSQEAKDRLARIGKEAFADLDELRSSVKYQGHLQNHPQRASVYIVPVPQVFIVKQQQPVINSDQAAHHYGGKVIVNHRAN</sequence>
<proteinExistence type="predicted"/>
<name>A0A7J7CSJ8_TRIWF</name>